<feature type="signal peptide" evidence="1">
    <location>
        <begin position="1"/>
        <end position="16"/>
    </location>
</feature>
<evidence type="ECO:0000313" key="2">
    <source>
        <dbReference type="EMBL" id="MEQ2203031.1"/>
    </source>
</evidence>
<dbReference type="EMBL" id="JAHRIN010034126">
    <property type="protein sequence ID" value="MEQ2203031.1"/>
    <property type="molecule type" value="Genomic_DNA"/>
</dbReference>
<dbReference type="PROSITE" id="PS51257">
    <property type="entry name" value="PROKAR_LIPOPROTEIN"/>
    <property type="match status" value="1"/>
</dbReference>
<keyword evidence="3" id="KW-1185">Reference proteome</keyword>
<keyword evidence="1" id="KW-0732">Signal</keyword>
<accession>A0ABV0R5U8</accession>
<feature type="chain" id="PRO_5045334789" description="Secreted protein" evidence="1">
    <location>
        <begin position="17"/>
        <end position="107"/>
    </location>
</feature>
<comment type="caution">
    <text evidence="2">The sequence shown here is derived from an EMBL/GenBank/DDBJ whole genome shotgun (WGS) entry which is preliminary data.</text>
</comment>
<dbReference type="Proteomes" id="UP001434883">
    <property type="component" value="Unassembled WGS sequence"/>
</dbReference>
<organism evidence="2 3">
    <name type="scientific">Xenoophorus captivus</name>
    <dbReference type="NCBI Taxonomy" id="1517983"/>
    <lineage>
        <taxon>Eukaryota</taxon>
        <taxon>Metazoa</taxon>
        <taxon>Chordata</taxon>
        <taxon>Craniata</taxon>
        <taxon>Vertebrata</taxon>
        <taxon>Euteleostomi</taxon>
        <taxon>Actinopterygii</taxon>
        <taxon>Neopterygii</taxon>
        <taxon>Teleostei</taxon>
        <taxon>Neoteleostei</taxon>
        <taxon>Acanthomorphata</taxon>
        <taxon>Ovalentaria</taxon>
        <taxon>Atherinomorphae</taxon>
        <taxon>Cyprinodontiformes</taxon>
        <taxon>Goodeidae</taxon>
        <taxon>Xenoophorus</taxon>
    </lineage>
</organism>
<reference evidence="2 3" key="1">
    <citation type="submission" date="2021-06" db="EMBL/GenBank/DDBJ databases">
        <authorList>
            <person name="Palmer J.M."/>
        </authorList>
    </citation>
    <scope>NUCLEOTIDE SEQUENCE [LARGE SCALE GENOMIC DNA]</scope>
    <source>
        <strain evidence="2 3">XC_2019</strain>
        <tissue evidence="2">Muscle</tissue>
    </source>
</reference>
<name>A0ABV0R5U8_9TELE</name>
<evidence type="ECO:0000256" key="1">
    <source>
        <dbReference type="SAM" id="SignalP"/>
    </source>
</evidence>
<evidence type="ECO:0008006" key="4">
    <source>
        <dbReference type="Google" id="ProtNLM"/>
    </source>
</evidence>
<protein>
    <recommendedName>
        <fullName evidence="4">Secreted protein</fullName>
    </recommendedName>
</protein>
<gene>
    <name evidence="2" type="ORF">XENOCAPTIV_022973</name>
</gene>
<proteinExistence type="predicted"/>
<evidence type="ECO:0000313" key="3">
    <source>
        <dbReference type="Proteomes" id="UP001434883"/>
    </source>
</evidence>
<sequence>MCRVCVCVCVCGGGACIVGITVHECVSCASCTCLCFVCDENRQNEEETGCFFVDIFLVTTATASSLHPALSFYLVYSSLISFPMFLLHSVDFPLSAQAFLCPAIFLI</sequence>